<feature type="domain" description="Carboxymuconolactone decarboxylase-like" evidence="1">
    <location>
        <begin position="30"/>
        <end position="105"/>
    </location>
</feature>
<name>A0A7X3FI80_9BACL</name>
<dbReference type="Pfam" id="PF02627">
    <property type="entry name" value="CMD"/>
    <property type="match status" value="1"/>
</dbReference>
<dbReference type="GO" id="GO:0051920">
    <property type="term" value="F:peroxiredoxin activity"/>
    <property type="evidence" value="ECO:0007669"/>
    <property type="project" value="InterPro"/>
</dbReference>
<gene>
    <name evidence="2" type="ORF">EDM21_11475</name>
</gene>
<organism evidence="2 3">
    <name type="scientific">Paenibacillus lutrae</name>
    <dbReference type="NCBI Taxonomy" id="2078573"/>
    <lineage>
        <taxon>Bacteria</taxon>
        <taxon>Bacillati</taxon>
        <taxon>Bacillota</taxon>
        <taxon>Bacilli</taxon>
        <taxon>Bacillales</taxon>
        <taxon>Paenibacillaceae</taxon>
        <taxon>Paenibacillus</taxon>
    </lineage>
</organism>
<dbReference type="PANTHER" id="PTHR33930:SF2">
    <property type="entry name" value="BLR3452 PROTEIN"/>
    <property type="match status" value="1"/>
</dbReference>
<protein>
    <submittedName>
        <fullName evidence="2">Carboxymuconolactone decarboxylase family protein</fullName>
    </submittedName>
</protein>
<keyword evidence="3" id="KW-1185">Reference proteome</keyword>
<sequence>MVGNEAGTPAWEGKVDAYKEGISLLKRQLPDVAEAYHQFTGECFKDGALPAGTKQLIALGMGLFANNEICTFYHVQEALSKGATAEEIMETVAVAAAIGGGHVMSQGATRVEQALQGPVH</sequence>
<accession>A0A7X3FI80</accession>
<evidence type="ECO:0000313" key="2">
    <source>
        <dbReference type="EMBL" id="MVP00131.1"/>
    </source>
</evidence>
<evidence type="ECO:0000313" key="3">
    <source>
        <dbReference type="Proteomes" id="UP000490800"/>
    </source>
</evidence>
<dbReference type="InterPro" id="IPR029032">
    <property type="entry name" value="AhpD-like"/>
</dbReference>
<dbReference type="OrthoDB" id="1683318at2"/>
<proteinExistence type="predicted"/>
<dbReference type="Proteomes" id="UP000490800">
    <property type="component" value="Unassembled WGS sequence"/>
</dbReference>
<evidence type="ECO:0000259" key="1">
    <source>
        <dbReference type="Pfam" id="PF02627"/>
    </source>
</evidence>
<comment type="caution">
    <text evidence="2">The sequence shown here is derived from an EMBL/GenBank/DDBJ whole genome shotgun (WGS) entry which is preliminary data.</text>
</comment>
<dbReference type="Gene3D" id="1.20.1290.10">
    <property type="entry name" value="AhpD-like"/>
    <property type="match status" value="1"/>
</dbReference>
<reference evidence="2 3" key="1">
    <citation type="journal article" date="2019" name="Microorganisms">
        <title>Paenibacillus lutrae sp. nov., A Chitinolytic Species Isolated from A River Otter in Castril Natural Park, Granada, Spain.</title>
        <authorList>
            <person name="Rodriguez M."/>
            <person name="Reina J.C."/>
            <person name="Bejar V."/>
            <person name="Llamas I."/>
        </authorList>
    </citation>
    <scope>NUCLEOTIDE SEQUENCE [LARGE SCALE GENOMIC DNA]</scope>
    <source>
        <strain evidence="2 3">N10</strain>
    </source>
</reference>
<dbReference type="RefSeq" id="WP_157335583.1">
    <property type="nucleotide sequence ID" value="NZ_RHLK01000005.1"/>
</dbReference>
<dbReference type="InterPro" id="IPR003779">
    <property type="entry name" value="CMD-like"/>
</dbReference>
<dbReference type="SUPFAM" id="SSF69118">
    <property type="entry name" value="AhpD-like"/>
    <property type="match status" value="1"/>
</dbReference>
<dbReference type="AlphaFoldDB" id="A0A7X3FI80"/>
<dbReference type="EMBL" id="RHLK01000005">
    <property type="protein sequence ID" value="MVP00131.1"/>
    <property type="molecule type" value="Genomic_DNA"/>
</dbReference>
<dbReference type="PANTHER" id="PTHR33930">
    <property type="entry name" value="ALKYL HYDROPEROXIDE REDUCTASE AHPD"/>
    <property type="match status" value="1"/>
</dbReference>